<keyword evidence="25" id="KW-1185">Reference proteome</keyword>
<evidence type="ECO:0000256" key="7">
    <source>
        <dbReference type="ARBA" id="ARBA00050358"/>
    </source>
</evidence>
<dbReference type="GO" id="GO:0047606">
    <property type="term" value="F:(S)-hydroxynitrile lyase activity"/>
    <property type="evidence" value="ECO:0007669"/>
    <property type="project" value="UniProtKB-EC"/>
</dbReference>
<evidence type="ECO:0000313" key="24">
    <source>
        <dbReference type="EMBL" id="KAJ4830101.1"/>
    </source>
</evidence>
<evidence type="ECO:0000256" key="21">
    <source>
        <dbReference type="ARBA" id="ARBA00078291"/>
    </source>
</evidence>
<comment type="catalytic activity">
    <reaction evidence="6">
        <text>2-hydroxy-2-methylpropanenitrile = acetone + hydrogen cyanide</text>
        <dbReference type="Rhea" id="RHEA:11932"/>
        <dbReference type="ChEBI" id="CHEBI:15347"/>
        <dbReference type="ChEBI" id="CHEBI:15348"/>
        <dbReference type="ChEBI" id="CHEBI:18407"/>
    </reaction>
    <physiologicalReaction direction="left-to-right" evidence="6">
        <dbReference type="Rhea" id="RHEA:11933"/>
    </physiologicalReaction>
</comment>
<accession>A0A9Q0J580</accession>
<organism evidence="24 25">
    <name type="scientific">Turnera subulata</name>
    <dbReference type="NCBI Taxonomy" id="218843"/>
    <lineage>
        <taxon>Eukaryota</taxon>
        <taxon>Viridiplantae</taxon>
        <taxon>Streptophyta</taxon>
        <taxon>Embryophyta</taxon>
        <taxon>Tracheophyta</taxon>
        <taxon>Spermatophyta</taxon>
        <taxon>Magnoliopsida</taxon>
        <taxon>eudicotyledons</taxon>
        <taxon>Gunneridae</taxon>
        <taxon>Pentapetalae</taxon>
        <taxon>rosids</taxon>
        <taxon>fabids</taxon>
        <taxon>Malpighiales</taxon>
        <taxon>Passifloraceae</taxon>
        <taxon>Turnera</taxon>
    </lineage>
</organism>
<evidence type="ECO:0000256" key="14">
    <source>
        <dbReference type="ARBA" id="ARBA00052600"/>
    </source>
</evidence>
<dbReference type="PANTHER" id="PTHR10992">
    <property type="entry name" value="METHYLESTERASE FAMILY MEMBER"/>
    <property type="match status" value="1"/>
</dbReference>
<dbReference type="AlphaFoldDB" id="A0A9Q0J580"/>
<dbReference type="InterPro" id="IPR045889">
    <property type="entry name" value="MES/HNL"/>
</dbReference>
<evidence type="ECO:0000256" key="19">
    <source>
        <dbReference type="ARBA" id="ARBA00069221"/>
    </source>
</evidence>
<evidence type="ECO:0000256" key="22">
    <source>
        <dbReference type="ARBA" id="ARBA00079794"/>
    </source>
</evidence>
<comment type="catalytic activity">
    <reaction evidence="8">
        <text>formylthiophene + hydrogen cyanide = (2R)-2-hydroxy-2-(thiophen-2-yl)acetonitrile</text>
        <dbReference type="Rhea" id="RHEA:77455"/>
        <dbReference type="ChEBI" id="CHEBI:18407"/>
        <dbReference type="ChEBI" id="CHEBI:87301"/>
        <dbReference type="ChEBI" id="CHEBI:197332"/>
    </reaction>
</comment>
<comment type="catalytic activity">
    <reaction evidence="14">
        <text>2,2-dimethylpropanal + hydrogen cyanide = (2S)-2-hydroxy-3,3-dimethylbutanenitrile</text>
        <dbReference type="Rhea" id="RHEA:77407"/>
        <dbReference type="ChEBI" id="CHEBI:18407"/>
        <dbReference type="ChEBI" id="CHEBI:141557"/>
        <dbReference type="ChEBI" id="CHEBI:197355"/>
    </reaction>
</comment>
<comment type="catalytic activity">
    <reaction evidence="13">
        <text>3-formylthiophene + hydrogen cyanide = (2S)-2-hydroxy-2-(thiophen-3-yl)acetonitrile</text>
        <dbReference type="Rhea" id="RHEA:77459"/>
        <dbReference type="ChEBI" id="CHEBI:18407"/>
        <dbReference type="ChEBI" id="CHEBI:87611"/>
        <dbReference type="ChEBI" id="CHEBI:197333"/>
    </reaction>
</comment>
<dbReference type="Pfam" id="PF12697">
    <property type="entry name" value="Abhydrolase_6"/>
    <property type="match status" value="1"/>
</dbReference>
<sequence>MGEVDAAFIQNPEHRPKLEIIKAEGIPLIDLSILNSPDTNYSSDPHALEGLVKEVGDACKKWGFFQIINHGVSLEKRQKIENASRKFFALSTEEKRKVRKKEGGSLGYSDTEHTKNVRDWKEVFDFTLQNPILIPASYEPDDKEIRKWYNQWPEHPSELREACQEYAKEVENLAFKLMELIALSLGLPGNRFQPFFKDQTTFIRLNHYPPCPSPRLALGVGRHKDAVALTILAQDDVGGLQVKRKSDGEWSWVEPNPDAYIINVGDIIQVWSNDAYESVDHRVKVNSERERFTIPFFFIPAHYTNVKPLEELTNEQNPAKYRPYNWGKFLATRKRSNFKKLDVENIQIYHFRIPDSELAEKLEQGLSIKWNLWALFVSLTKVGKLGFRQVLEAELDARNVLQNIQSPTIALPQAQSLPTKHFVLIHGSCHGAWSFYKIVALLKSSGHNVTAIDLAGSGIDLQQAKSLQSISQYHQPLMDFMAGLPPNKKVILVGHSLGGLAISQAMEKFPDKVSVAVFATALMPGPALNISALYQESLRTIDSMLDSRYAYDDGPNNPPTTLIFGPIFLASKVYQLSPTEDWALATMLLRPLRLFNVDDLLKVLVLTTENYGRVNRVFVMTERDELSKKDFQEWMIKNNPPQEVNEISGSDHMVMMSKPEEFRAHLLSIARRYS</sequence>
<dbReference type="EC" id="4.1.2.47" evidence="18"/>
<dbReference type="Proteomes" id="UP001141552">
    <property type="component" value="Unassembled WGS sequence"/>
</dbReference>
<evidence type="ECO:0000256" key="2">
    <source>
        <dbReference type="ARBA" id="ARBA00023004"/>
    </source>
</evidence>
<evidence type="ECO:0000256" key="5">
    <source>
        <dbReference type="ARBA" id="ARBA00050241"/>
    </source>
</evidence>
<evidence type="ECO:0000256" key="12">
    <source>
        <dbReference type="ARBA" id="ARBA00052033"/>
    </source>
</evidence>
<dbReference type="PROSITE" id="PS51471">
    <property type="entry name" value="FE2OG_OXY"/>
    <property type="match status" value="1"/>
</dbReference>
<dbReference type="Pfam" id="PF14226">
    <property type="entry name" value="DIOX_N"/>
    <property type="match status" value="1"/>
</dbReference>
<dbReference type="InterPro" id="IPR000073">
    <property type="entry name" value="AB_hydrolase_1"/>
</dbReference>
<dbReference type="GO" id="GO:0046872">
    <property type="term" value="F:metal ion binding"/>
    <property type="evidence" value="ECO:0007669"/>
    <property type="project" value="UniProtKB-KW"/>
</dbReference>
<evidence type="ECO:0000256" key="6">
    <source>
        <dbReference type="ARBA" id="ARBA00050262"/>
    </source>
</evidence>
<dbReference type="PRINTS" id="PR00682">
    <property type="entry name" value="IPNSYNTHASE"/>
</dbReference>
<comment type="catalytic activity">
    <reaction evidence="9">
        <text>butan-2-one + hydrogen cyanide = 2-hydroxy-2-methylbutanenitrile</text>
        <dbReference type="Rhea" id="RHEA:77467"/>
        <dbReference type="ChEBI" id="CHEBI:18407"/>
        <dbReference type="ChEBI" id="CHEBI:28398"/>
        <dbReference type="ChEBI" id="CHEBI:60954"/>
    </reaction>
    <physiologicalReaction direction="right-to-left" evidence="9">
        <dbReference type="Rhea" id="RHEA:77469"/>
    </physiologicalReaction>
</comment>
<dbReference type="InterPro" id="IPR027443">
    <property type="entry name" value="IPNS-like_sf"/>
</dbReference>
<dbReference type="SUPFAM" id="SSF53474">
    <property type="entry name" value="alpha/beta-Hydrolases"/>
    <property type="match status" value="1"/>
</dbReference>
<dbReference type="OrthoDB" id="288590at2759"/>
<evidence type="ECO:0000313" key="25">
    <source>
        <dbReference type="Proteomes" id="UP001141552"/>
    </source>
</evidence>
<keyword evidence="2" id="KW-0408">Iron</keyword>
<feature type="domain" description="Fe2OG dioxygenase" evidence="23">
    <location>
        <begin position="199"/>
        <end position="300"/>
    </location>
</feature>
<dbReference type="Gene3D" id="3.40.50.1820">
    <property type="entry name" value="alpha/beta hydrolase"/>
    <property type="match status" value="1"/>
</dbReference>
<dbReference type="InterPro" id="IPR029058">
    <property type="entry name" value="AB_hydrolase_fold"/>
</dbReference>
<evidence type="ECO:0000256" key="13">
    <source>
        <dbReference type="ARBA" id="ARBA00052511"/>
    </source>
</evidence>
<evidence type="ECO:0000256" key="1">
    <source>
        <dbReference type="ARBA" id="ARBA00022723"/>
    </source>
</evidence>
<dbReference type="Pfam" id="PF03171">
    <property type="entry name" value="2OG-FeII_Oxy"/>
    <property type="match status" value="1"/>
</dbReference>
<evidence type="ECO:0000259" key="23">
    <source>
        <dbReference type="PROSITE" id="PS51471"/>
    </source>
</evidence>
<dbReference type="GO" id="GO:0009696">
    <property type="term" value="P:salicylic acid metabolic process"/>
    <property type="evidence" value="ECO:0007669"/>
    <property type="project" value="TreeGrafter"/>
</dbReference>
<evidence type="ECO:0000256" key="11">
    <source>
        <dbReference type="ARBA" id="ARBA00051977"/>
    </source>
</evidence>
<gene>
    <name evidence="24" type="ORF">Tsubulata_017788</name>
</gene>
<dbReference type="EMBL" id="JAKUCV010005728">
    <property type="protein sequence ID" value="KAJ4830101.1"/>
    <property type="molecule type" value="Genomic_DNA"/>
</dbReference>
<comment type="catalytic activity">
    <reaction evidence="5">
        <text>a monosubstituted aliphatic (S)-hydroxynitrile = an aldehyde + hydrogen cyanide</text>
        <dbReference type="Rhea" id="RHEA:56588"/>
        <dbReference type="ChEBI" id="CHEBI:17478"/>
        <dbReference type="ChEBI" id="CHEBI:18407"/>
        <dbReference type="ChEBI" id="CHEBI:140596"/>
        <dbReference type="EC" id="4.1.2.47"/>
    </reaction>
</comment>
<comment type="catalytic activity">
    <reaction evidence="10">
        <text>a disubstituted aliphatic (S)-hydroxynitrile = a ketone + hydrogen cyanide</text>
        <dbReference type="Rhea" id="RHEA:56592"/>
        <dbReference type="ChEBI" id="CHEBI:17087"/>
        <dbReference type="ChEBI" id="CHEBI:18407"/>
        <dbReference type="ChEBI" id="CHEBI:140597"/>
        <dbReference type="EC" id="4.1.2.47"/>
    </reaction>
</comment>
<reference evidence="24" key="1">
    <citation type="submission" date="2022-02" db="EMBL/GenBank/DDBJ databases">
        <authorList>
            <person name="Henning P.M."/>
            <person name="McCubbin A.G."/>
            <person name="Shore J.S."/>
        </authorList>
    </citation>
    <scope>NUCLEOTIDE SEQUENCE</scope>
    <source>
        <strain evidence="24">F60SS</strain>
        <tissue evidence="24">Leaves</tissue>
    </source>
</reference>
<evidence type="ECO:0000256" key="17">
    <source>
        <dbReference type="ARBA" id="ARBA00060885"/>
    </source>
</evidence>
<dbReference type="GO" id="GO:0080031">
    <property type="term" value="F:methyl salicylate esterase activity"/>
    <property type="evidence" value="ECO:0007669"/>
    <property type="project" value="TreeGrafter"/>
</dbReference>
<comment type="catalytic activity">
    <reaction evidence="11">
        <text>acrolein + hydrogen cyanide = (2S)-2-hydroxybut-3-enenitrile</text>
        <dbReference type="Rhea" id="RHEA:77411"/>
        <dbReference type="ChEBI" id="CHEBI:15368"/>
        <dbReference type="ChEBI" id="CHEBI:18407"/>
        <dbReference type="ChEBI" id="CHEBI:197356"/>
    </reaction>
</comment>
<keyword evidence="1" id="KW-0479">Metal-binding</keyword>
<reference evidence="24" key="2">
    <citation type="journal article" date="2023" name="Plants (Basel)">
        <title>Annotation of the Turnera subulata (Passifloraceae) Draft Genome Reveals the S-Locus Evolved after the Divergence of Turneroideae from Passifloroideae in a Stepwise Manner.</title>
        <authorList>
            <person name="Henning P.M."/>
            <person name="Roalson E.H."/>
            <person name="Mir W."/>
            <person name="McCubbin A.G."/>
            <person name="Shore J.S."/>
        </authorList>
    </citation>
    <scope>NUCLEOTIDE SEQUENCE</scope>
    <source>
        <strain evidence="24">F60SS</strain>
    </source>
</reference>
<evidence type="ECO:0000256" key="15">
    <source>
        <dbReference type="ARBA" id="ARBA00052609"/>
    </source>
</evidence>
<dbReference type="FunFam" id="2.60.120.330:FF:000012">
    <property type="entry name" value="Gibberellin 20 oxidase 1"/>
    <property type="match status" value="1"/>
</dbReference>
<comment type="similarity">
    <text evidence="17">Belongs to the AB hydrolase superfamily. Hydroxynitrile lyase family.</text>
</comment>
<dbReference type="GO" id="GO:0080032">
    <property type="term" value="F:methyl jasmonate esterase activity"/>
    <property type="evidence" value="ECO:0007669"/>
    <property type="project" value="TreeGrafter"/>
</dbReference>
<evidence type="ECO:0000256" key="9">
    <source>
        <dbReference type="ARBA" id="ARBA00051647"/>
    </source>
</evidence>
<evidence type="ECO:0000256" key="3">
    <source>
        <dbReference type="ARBA" id="ARBA00023239"/>
    </source>
</evidence>
<dbReference type="SUPFAM" id="SSF51197">
    <property type="entry name" value="Clavaminate synthase-like"/>
    <property type="match status" value="1"/>
</dbReference>
<evidence type="ECO:0000256" key="8">
    <source>
        <dbReference type="ARBA" id="ARBA00050608"/>
    </source>
</evidence>
<dbReference type="InterPro" id="IPR026992">
    <property type="entry name" value="DIOX_N"/>
</dbReference>
<comment type="catalytic activity">
    <reaction evidence="4">
        <text>4-methoxybenzaldehyde + hydrogen cyanide = (2S)-2-hydroxy-2-(4-methoxyphenyl)acetonitrile</text>
        <dbReference type="Rhea" id="RHEA:77447"/>
        <dbReference type="ChEBI" id="CHEBI:18407"/>
        <dbReference type="ChEBI" id="CHEBI:28235"/>
        <dbReference type="ChEBI" id="CHEBI:197328"/>
    </reaction>
</comment>
<proteinExistence type="inferred from homology"/>
<evidence type="ECO:0000256" key="18">
    <source>
        <dbReference type="ARBA" id="ARBA00066572"/>
    </source>
</evidence>
<dbReference type="InterPro" id="IPR005123">
    <property type="entry name" value="Oxoglu/Fe-dep_dioxygenase_dom"/>
</dbReference>
<comment type="catalytic activity">
    <reaction evidence="12">
        <text>2-methylpropanal + hydrogen cyanide = (2S)-2-hydroxy-3-methylbutanenitrile</text>
        <dbReference type="Rhea" id="RHEA:77403"/>
        <dbReference type="ChEBI" id="CHEBI:18407"/>
        <dbReference type="ChEBI" id="CHEBI:48943"/>
        <dbReference type="ChEBI" id="CHEBI:197354"/>
    </reaction>
</comment>
<comment type="caution">
    <text evidence="24">The sequence shown here is derived from an EMBL/GenBank/DDBJ whole genome shotgun (WGS) entry which is preliminary data.</text>
</comment>
<name>A0A9Q0J580_9ROSI</name>
<evidence type="ECO:0000256" key="16">
    <source>
        <dbReference type="ARBA" id="ARBA00052826"/>
    </source>
</evidence>
<evidence type="ECO:0000256" key="10">
    <source>
        <dbReference type="ARBA" id="ARBA00051735"/>
    </source>
</evidence>
<dbReference type="Gene3D" id="2.60.120.330">
    <property type="entry name" value="B-lactam Antibiotic, Isopenicillin N Synthase, Chain"/>
    <property type="match status" value="1"/>
</dbReference>
<dbReference type="FunFam" id="3.40.50.1820:FF:000051">
    <property type="entry name" value="(S)-hydroxynitrile lyase"/>
    <property type="match status" value="1"/>
</dbReference>
<keyword evidence="3" id="KW-0456">Lyase</keyword>
<dbReference type="PANTHER" id="PTHR10992:SF1002">
    <property type="entry name" value="SALICYLIC ACID-BINDING PROTEIN 2-LIKE"/>
    <property type="match status" value="1"/>
</dbReference>
<dbReference type="GO" id="GO:0080030">
    <property type="term" value="F:methyl indole-3-acetate esterase activity"/>
    <property type="evidence" value="ECO:0007669"/>
    <property type="project" value="TreeGrafter"/>
</dbReference>
<evidence type="ECO:0000256" key="20">
    <source>
        <dbReference type="ARBA" id="ARBA00076040"/>
    </source>
</evidence>
<evidence type="ECO:0000256" key="4">
    <source>
        <dbReference type="ARBA" id="ARBA00050104"/>
    </source>
</evidence>
<dbReference type="GO" id="GO:0009694">
    <property type="term" value="P:jasmonic acid metabolic process"/>
    <property type="evidence" value="ECO:0007669"/>
    <property type="project" value="TreeGrafter"/>
</dbReference>
<comment type="catalytic activity">
    <reaction evidence="15">
        <text>cyclohexanecarbaldehyde + hydrogen cyanide = (2S)-2-cyclohexyl-2-hydroxyacetonitrile</text>
        <dbReference type="Rhea" id="RHEA:77423"/>
        <dbReference type="ChEBI" id="CHEBI:18407"/>
        <dbReference type="ChEBI" id="CHEBI:197359"/>
        <dbReference type="ChEBI" id="CHEBI:197360"/>
    </reaction>
</comment>
<protein>
    <recommendedName>
        <fullName evidence="19">(S)-hydroxynitrile lyase</fullName>
        <ecNumber evidence="18">4.1.2.47</ecNumber>
    </recommendedName>
    <alternativeName>
        <fullName evidence="20">2-hydroxy-2-methylpropanenitrile lyase</fullName>
    </alternativeName>
    <alternativeName>
        <fullName evidence="21">Acetone cyanohydrin lyase</fullName>
    </alternativeName>
    <alternativeName>
        <fullName evidence="22">Hydroxynitrile lyase</fullName>
    </alternativeName>
</protein>
<comment type="catalytic activity">
    <reaction evidence="16">
        <text>an aromatic (S)-hydroxynitrile = an aromatic aldehyde + hydrogen cyanide</text>
        <dbReference type="Rhea" id="RHEA:54660"/>
        <dbReference type="ChEBI" id="CHEBI:18407"/>
        <dbReference type="ChEBI" id="CHEBI:33855"/>
        <dbReference type="ChEBI" id="CHEBI:138306"/>
        <dbReference type="EC" id="4.1.2.47"/>
    </reaction>
</comment>
<comment type="catalytic activity">
    <reaction evidence="7">
        <text>benzaldehyde + hydrogen cyanide = (S)-mandelonitrile</text>
        <dbReference type="Rhea" id="RHEA:77427"/>
        <dbReference type="ChEBI" id="CHEBI:17169"/>
        <dbReference type="ChEBI" id="CHEBI:18407"/>
        <dbReference type="ChEBI" id="CHEBI:36941"/>
    </reaction>
</comment>
<dbReference type="InterPro" id="IPR044861">
    <property type="entry name" value="IPNS-like_FE2OG_OXY"/>
</dbReference>